<gene>
    <name evidence="2" type="ORF">S03H2_65871</name>
</gene>
<dbReference type="AlphaFoldDB" id="X1I3K4"/>
<dbReference type="GO" id="GO:0016236">
    <property type="term" value="P:macroautophagy"/>
    <property type="evidence" value="ECO:0007669"/>
    <property type="project" value="TreeGrafter"/>
</dbReference>
<accession>X1I3K4</accession>
<feature type="non-terminal residue" evidence="2">
    <location>
        <position position="1"/>
    </location>
</feature>
<dbReference type="PANTHER" id="PTHR20930:SF2">
    <property type="entry name" value="NEXT TO BRCA1 GENE 1 PROTEIN"/>
    <property type="match status" value="1"/>
</dbReference>
<dbReference type="GO" id="GO:0000407">
    <property type="term" value="C:phagophore assembly site"/>
    <property type="evidence" value="ECO:0007669"/>
    <property type="project" value="TreeGrafter"/>
</dbReference>
<name>X1I3K4_9ZZZZ</name>
<organism evidence="2">
    <name type="scientific">marine sediment metagenome</name>
    <dbReference type="NCBI Taxonomy" id="412755"/>
    <lineage>
        <taxon>unclassified sequences</taxon>
        <taxon>metagenomes</taxon>
        <taxon>ecological metagenomes</taxon>
    </lineage>
</organism>
<dbReference type="InterPro" id="IPR032350">
    <property type="entry name" value="Nbr1_FW"/>
</dbReference>
<proteinExistence type="predicted"/>
<protein>
    <recommendedName>
        <fullName evidence="1">Nbr1 FW domain-containing protein</fullName>
    </recommendedName>
</protein>
<dbReference type="CDD" id="cd14947">
    <property type="entry name" value="NBR1_like"/>
    <property type="match status" value="1"/>
</dbReference>
<evidence type="ECO:0000259" key="1">
    <source>
        <dbReference type="Pfam" id="PF16158"/>
    </source>
</evidence>
<comment type="caution">
    <text evidence="2">The sequence shown here is derived from an EMBL/GenBank/DDBJ whole genome shotgun (WGS) entry which is preliminary data.</text>
</comment>
<feature type="domain" description="Nbr1 FW" evidence="1">
    <location>
        <begin position="55"/>
        <end position="143"/>
    </location>
</feature>
<dbReference type="Pfam" id="PF16158">
    <property type="entry name" value="N_BRCA1_IG"/>
    <property type="match status" value="1"/>
</dbReference>
<dbReference type="GO" id="GO:0043130">
    <property type="term" value="F:ubiquitin binding"/>
    <property type="evidence" value="ECO:0007669"/>
    <property type="project" value="TreeGrafter"/>
</dbReference>
<reference evidence="2" key="1">
    <citation type="journal article" date="2014" name="Front. Microbiol.">
        <title>High frequency of phylogenetically diverse reductive dehalogenase-homologous genes in deep subseafloor sedimentary metagenomes.</title>
        <authorList>
            <person name="Kawai M."/>
            <person name="Futagami T."/>
            <person name="Toyoda A."/>
            <person name="Takaki Y."/>
            <person name="Nishi S."/>
            <person name="Hori S."/>
            <person name="Arai W."/>
            <person name="Tsubouchi T."/>
            <person name="Morono Y."/>
            <person name="Uchiyama I."/>
            <person name="Ito T."/>
            <person name="Fujiyama A."/>
            <person name="Inagaki F."/>
            <person name="Takami H."/>
        </authorList>
    </citation>
    <scope>NUCLEOTIDE SEQUENCE</scope>
    <source>
        <strain evidence="2">Expedition CK06-06</strain>
    </source>
</reference>
<dbReference type="InterPro" id="IPR013783">
    <property type="entry name" value="Ig-like_fold"/>
</dbReference>
<sequence>VIIVLFTGQGEEIKENIKYRLRMFVKKIKVFKRGHTDIQQSLVLGDKSKFICDVTIPDGMKVKVNQKFTKIWEIQNVGSVIWDNRYLQREGPCEGPRRLKSRNRVKIPYTEPGQRVKIKVSFIVPSIPGSYYCEWKMVDEKGNYLLPNQKASSCVRRCSLLNKNTKLLLC</sequence>
<dbReference type="PANTHER" id="PTHR20930">
    <property type="entry name" value="OVARIAN CARCINOMA ANTIGEN CA125-RELATED"/>
    <property type="match status" value="1"/>
</dbReference>
<dbReference type="Gene3D" id="2.60.40.10">
    <property type="entry name" value="Immunoglobulins"/>
    <property type="match status" value="1"/>
</dbReference>
<dbReference type="EMBL" id="BARU01042949">
    <property type="protein sequence ID" value="GAH76956.1"/>
    <property type="molecule type" value="Genomic_DNA"/>
</dbReference>
<evidence type="ECO:0000313" key="2">
    <source>
        <dbReference type="EMBL" id="GAH76956.1"/>
    </source>
</evidence>